<sequence length="118" mass="13054">MRPYISWPSGFNIAPAKITGYLLNLSGGSPAKARWWLSQGFDPDRPEVLIEALFEHTSATNFVGLRLPPKMWGHRLVFEGPIRTPLASNPEVRSVWQVSSGTPSGIRGVAEFVTAHRI</sequence>
<accession>A0ABV1QWB8</accession>
<dbReference type="EMBL" id="JBELQD010000001">
    <property type="protein sequence ID" value="MER2286813.1"/>
    <property type="molecule type" value="Genomic_DNA"/>
</dbReference>
<reference evidence="2" key="1">
    <citation type="submission" date="2024-06" db="EMBL/GenBank/DDBJ databases">
        <authorList>
            <person name="Campbell A.G."/>
        </authorList>
    </citation>
    <scope>NUCLEOTIDE SEQUENCE</scope>
    <source>
        <strain evidence="2">EM17</strain>
    </source>
</reference>
<organism evidence="2 3">
    <name type="scientific">Methylobacterium brachiatum</name>
    <dbReference type="NCBI Taxonomy" id="269660"/>
    <lineage>
        <taxon>Bacteria</taxon>
        <taxon>Pseudomonadati</taxon>
        <taxon>Pseudomonadota</taxon>
        <taxon>Alphaproteobacteria</taxon>
        <taxon>Hyphomicrobiales</taxon>
        <taxon>Methylobacteriaceae</taxon>
        <taxon>Methylobacterium</taxon>
    </lineage>
</organism>
<dbReference type="Proteomes" id="UP001432995">
    <property type="component" value="Unassembled WGS sequence"/>
</dbReference>
<proteinExistence type="predicted"/>
<feature type="domain" description="DUF6883" evidence="1">
    <location>
        <begin position="13"/>
        <end position="102"/>
    </location>
</feature>
<evidence type="ECO:0000313" key="2">
    <source>
        <dbReference type="EMBL" id="MER2286813.1"/>
    </source>
</evidence>
<comment type="caution">
    <text evidence="2">The sequence shown here is derived from an EMBL/GenBank/DDBJ whole genome shotgun (WGS) entry which is preliminary data.</text>
</comment>
<evidence type="ECO:0000313" key="3">
    <source>
        <dbReference type="Proteomes" id="UP001432995"/>
    </source>
</evidence>
<protein>
    <submittedName>
        <fullName evidence="2">DUF6883 domain-containing protein</fullName>
    </submittedName>
</protein>
<dbReference type="InterPro" id="IPR049250">
    <property type="entry name" value="DUF6883"/>
</dbReference>
<dbReference type="RefSeq" id="WP_350376983.1">
    <property type="nucleotide sequence ID" value="NZ_JBELQD010000001.1"/>
</dbReference>
<name>A0ABV1QWB8_9HYPH</name>
<gene>
    <name evidence="2" type="ORF">ABS770_00965</name>
</gene>
<evidence type="ECO:0000259" key="1">
    <source>
        <dbReference type="Pfam" id="PF21814"/>
    </source>
</evidence>
<keyword evidence="3" id="KW-1185">Reference proteome</keyword>
<dbReference type="Pfam" id="PF21814">
    <property type="entry name" value="DUF6883"/>
    <property type="match status" value="1"/>
</dbReference>